<gene>
    <name evidence="2" type="ORF">EI42_02368</name>
</gene>
<keyword evidence="1" id="KW-0812">Transmembrane</keyword>
<dbReference type="EMBL" id="QKUF01000006">
    <property type="protein sequence ID" value="PZW31271.1"/>
    <property type="molecule type" value="Genomic_DNA"/>
</dbReference>
<evidence type="ECO:0000313" key="3">
    <source>
        <dbReference type="Proteomes" id="UP000248806"/>
    </source>
</evidence>
<accession>A0A326UHV3</accession>
<feature type="transmembrane region" description="Helical" evidence="1">
    <location>
        <begin position="60"/>
        <end position="81"/>
    </location>
</feature>
<evidence type="ECO:0000313" key="2">
    <source>
        <dbReference type="EMBL" id="PZW31271.1"/>
    </source>
</evidence>
<dbReference type="Proteomes" id="UP000248806">
    <property type="component" value="Unassembled WGS sequence"/>
</dbReference>
<comment type="caution">
    <text evidence="2">The sequence shown here is derived from an EMBL/GenBank/DDBJ whole genome shotgun (WGS) entry which is preliminary data.</text>
</comment>
<keyword evidence="1" id="KW-0472">Membrane</keyword>
<sequence>MKKSVLPLSETIGGSSARPPHGMGAILLAALLLGILLMGLQLWLLTIALDLYLSGQTAGIWELAALSGVIFLGGVLLQMALRKTITGPWNR</sequence>
<protein>
    <submittedName>
        <fullName evidence="2">Uncharacterized protein</fullName>
    </submittedName>
</protein>
<name>A0A326UHV3_THEHA</name>
<dbReference type="RefSeq" id="WP_111322061.1">
    <property type="nucleotide sequence ID" value="NZ_BIFX01000003.1"/>
</dbReference>
<keyword evidence="1" id="KW-1133">Transmembrane helix</keyword>
<proteinExistence type="predicted"/>
<feature type="transmembrane region" description="Helical" evidence="1">
    <location>
        <begin position="25"/>
        <end position="48"/>
    </location>
</feature>
<organism evidence="2 3">
    <name type="scientific">Thermosporothrix hazakensis</name>
    <dbReference type="NCBI Taxonomy" id="644383"/>
    <lineage>
        <taxon>Bacteria</taxon>
        <taxon>Bacillati</taxon>
        <taxon>Chloroflexota</taxon>
        <taxon>Ktedonobacteria</taxon>
        <taxon>Ktedonobacterales</taxon>
        <taxon>Thermosporotrichaceae</taxon>
        <taxon>Thermosporothrix</taxon>
    </lineage>
</organism>
<reference evidence="2 3" key="1">
    <citation type="submission" date="2018-06" db="EMBL/GenBank/DDBJ databases">
        <title>Genomic Encyclopedia of Archaeal and Bacterial Type Strains, Phase II (KMG-II): from individual species to whole genera.</title>
        <authorList>
            <person name="Goeker M."/>
        </authorList>
    </citation>
    <scope>NUCLEOTIDE SEQUENCE [LARGE SCALE GENOMIC DNA]</scope>
    <source>
        <strain evidence="2 3">ATCC BAA-1881</strain>
    </source>
</reference>
<evidence type="ECO:0000256" key="1">
    <source>
        <dbReference type="SAM" id="Phobius"/>
    </source>
</evidence>
<dbReference type="AlphaFoldDB" id="A0A326UHV3"/>
<keyword evidence="3" id="KW-1185">Reference proteome</keyword>